<comment type="cofactor">
    <cofactor evidence="1">
        <name>Zn(2+)</name>
        <dbReference type="ChEBI" id="CHEBI:29105"/>
    </cofactor>
</comment>
<dbReference type="WBParaSite" id="HPLM_0000307001-mRNA-1">
    <property type="protein sequence ID" value="HPLM_0000307001-mRNA-1"/>
    <property type="gene ID" value="HPLM_0000307001"/>
</dbReference>
<evidence type="ECO:0000256" key="1">
    <source>
        <dbReference type="ARBA" id="ARBA00001947"/>
    </source>
</evidence>
<dbReference type="InterPro" id="IPR007484">
    <property type="entry name" value="Peptidase_M28"/>
</dbReference>
<accession>A0A0N4W0I3</accession>
<dbReference type="Gene3D" id="3.40.630.10">
    <property type="entry name" value="Zn peptidases"/>
    <property type="match status" value="1"/>
</dbReference>
<dbReference type="PANTHER" id="PTHR12147:SF26">
    <property type="entry name" value="PEPTIDASE M28 DOMAIN-CONTAINING PROTEIN"/>
    <property type="match status" value="1"/>
</dbReference>
<sequence length="300" mass="34276">LLSIQRGPHYNTPKDKLVIVAANYDTEKDVPGVDDNGSGVAAVLETARTLATFDKVYGRLNTIIYAFFDMKHQVRHHAFVEEVLLPYLAHTNTTVAGVLILDGLLHFDAFPTSQGVPKGFEEMFPTAARELHEHQHMGDYIQVTGRERKDDDALQIFFDAFYLSTAKLTQDWSFQPWLLLLRLPMHTLTSVDDYWFADSTWCLFLRAQGNLKMCCGTFLFAVKFRGVRQYCPYCDSLFMLTDPNMRFLTVIVEAVIRTVIFLSESEARTVVDDLLQFQRPNNFGLKSLDSHEGANLMRYP</sequence>
<name>A0A0N4W0I3_HAEPC</name>
<dbReference type="OMA" id="KFNATEM"/>
<dbReference type="AlphaFoldDB" id="A0A0N4W0I3"/>
<protein>
    <submittedName>
        <fullName evidence="4">Peptidase_M28 domain-containing protein</fullName>
    </submittedName>
</protein>
<dbReference type="Pfam" id="PF04389">
    <property type="entry name" value="Peptidase_M28"/>
    <property type="match status" value="1"/>
</dbReference>
<reference evidence="4" key="1">
    <citation type="submission" date="2017-02" db="UniProtKB">
        <authorList>
            <consortium name="WormBaseParasite"/>
        </authorList>
    </citation>
    <scope>IDENTIFICATION</scope>
</reference>
<proteinExistence type="inferred from homology"/>
<evidence type="ECO:0000313" key="4">
    <source>
        <dbReference type="WBParaSite" id="HPLM_0000307001-mRNA-1"/>
    </source>
</evidence>
<comment type="similarity">
    <text evidence="2">Belongs to the peptidase M28 family. M28B subfamily.</text>
</comment>
<dbReference type="GO" id="GO:0006508">
    <property type="term" value="P:proteolysis"/>
    <property type="evidence" value="ECO:0007669"/>
    <property type="project" value="InterPro"/>
</dbReference>
<dbReference type="GO" id="GO:0008235">
    <property type="term" value="F:metalloexopeptidase activity"/>
    <property type="evidence" value="ECO:0007669"/>
    <property type="project" value="InterPro"/>
</dbReference>
<dbReference type="PANTHER" id="PTHR12147">
    <property type="entry name" value="METALLOPEPTIDASE M28 FAMILY MEMBER"/>
    <property type="match status" value="1"/>
</dbReference>
<evidence type="ECO:0000256" key="2">
    <source>
        <dbReference type="ARBA" id="ARBA00005634"/>
    </source>
</evidence>
<dbReference type="InterPro" id="IPR045175">
    <property type="entry name" value="M28_fam"/>
</dbReference>
<feature type="domain" description="Peptidase M28" evidence="3">
    <location>
        <begin position="13"/>
        <end position="68"/>
    </location>
</feature>
<dbReference type="SUPFAM" id="SSF53187">
    <property type="entry name" value="Zn-dependent exopeptidases"/>
    <property type="match status" value="1"/>
</dbReference>
<organism evidence="4">
    <name type="scientific">Haemonchus placei</name>
    <name type="common">Barber's pole worm</name>
    <dbReference type="NCBI Taxonomy" id="6290"/>
    <lineage>
        <taxon>Eukaryota</taxon>
        <taxon>Metazoa</taxon>
        <taxon>Ecdysozoa</taxon>
        <taxon>Nematoda</taxon>
        <taxon>Chromadorea</taxon>
        <taxon>Rhabditida</taxon>
        <taxon>Rhabditina</taxon>
        <taxon>Rhabditomorpha</taxon>
        <taxon>Strongyloidea</taxon>
        <taxon>Trichostrongylidae</taxon>
        <taxon>Haemonchus</taxon>
    </lineage>
</organism>
<evidence type="ECO:0000259" key="3">
    <source>
        <dbReference type="Pfam" id="PF04389"/>
    </source>
</evidence>